<dbReference type="AlphaFoldDB" id="A0A229UNK0"/>
<gene>
    <name evidence="1" type="ORF">CF651_17415</name>
</gene>
<evidence type="ECO:0000313" key="2">
    <source>
        <dbReference type="Proteomes" id="UP000215509"/>
    </source>
</evidence>
<dbReference type="OrthoDB" id="2583792at2"/>
<protein>
    <submittedName>
        <fullName evidence="1">Aspartate/tyrosine/aromatic aminotransferase</fullName>
    </submittedName>
</protein>
<reference evidence="1 2" key="1">
    <citation type="submission" date="2017-07" db="EMBL/GenBank/DDBJ databases">
        <title>Genome sequencing and assembly of Paenibacillus rigui.</title>
        <authorList>
            <person name="Mayilraj S."/>
        </authorList>
    </citation>
    <scope>NUCLEOTIDE SEQUENCE [LARGE SCALE GENOMIC DNA]</scope>
    <source>
        <strain evidence="1 2">JCM 16352</strain>
    </source>
</reference>
<accession>A0A229UNK0</accession>
<evidence type="ECO:0000313" key="1">
    <source>
        <dbReference type="EMBL" id="OXM84998.1"/>
    </source>
</evidence>
<comment type="caution">
    <text evidence="1">The sequence shown here is derived from an EMBL/GenBank/DDBJ whole genome shotgun (WGS) entry which is preliminary data.</text>
</comment>
<proteinExistence type="predicted"/>
<dbReference type="GO" id="GO:0008483">
    <property type="term" value="F:transaminase activity"/>
    <property type="evidence" value="ECO:0007669"/>
    <property type="project" value="UniProtKB-KW"/>
</dbReference>
<organism evidence="1 2">
    <name type="scientific">Paenibacillus rigui</name>
    <dbReference type="NCBI Taxonomy" id="554312"/>
    <lineage>
        <taxon>Bacteria</taxon>
        <taxon>Bacillati</taxon>
        <taxon>Bacillota</taxon>
        <taxon>Bacilli</taxon>
        <taxon>Bacillales</taxon>
        <taxon>Paenibacillaceae</taxon>
        <taxon>Paenibacillus</taxon>
    </lineage>
</organism>
<keyword evidence="1" id="KW-0032">Aminotransferase</keyword>
<keyword evidence="2" id="KW-1185">Reference proteome</keyword>
<dbReference type="Proteomes" id="UP000215509">
    <property type="component" value="Unassembled WGS sequence"/>
</dbReference>
<dbReference type="EMBL" id="NMQW01000024">
    <property type="protein sequence ID" value="OXM84998.1"/>
    <property type="molecule type" value="Genomic_DNA"/>
</dbReference>
<sequence>MLTERKDIAYLDSHMDGPGRVYRHEFFRDRMERIPLYAWERYDLEPYEALIIPNNIDEEWLYPRRERIAEFMASGRILVSFAQPFLPWLPGGVLWRQSPLGIQERTVLAHEEHPIFQGVTEYDLNYRRGVKGFFSRGYFEAPQQAEIVLRDNAGAVVVYIDRLTTNGTILAGAGTDLLGYGLSDTTTARRIGLQLVAWIDSERKGRGR</sequence>
<keyword evidence="1" id="KW-0808">Transferase</keyword>
<name>A0A229UNK0_9BACL</name>